<feature type="transmembrane region" description="Helical" evidence="7">
    <location>
        <begin position="138"/>
        <end position="158"/>
    </location>
</feature>
<reference evidence="9 10" key="1">
    <citation type="submission" date="2017-08" db="EMBL/GenBank/DDBJ databases">
        <title>Substantial Increase in Enzyme Production by Combined Drug-Resistance Mutations in Paenibacillus agaridevorans.</title>
        <authorList>
            <person name="Tanaka Y."/>
            <person name="Funane K."/>
            <person name="Hosaka T."/>
            <person name="Shiwa Y."/>
            <person name="Fujita N."/>
            <person name="Miyazaki T."/>
            <person name="Yoshikawa H."/>
            <person name="Murakami K."/>
            <person name="Kasahara K."/>
            <person name="Inaoka T."/>
            <person name="Hiraga Y."/>
            <person name="Ochi K."/>
        </authorList>
    </citation>
    <scope>NUCLEOTIDE SEQUENCE [LARGE SCALE GENOMIC DNA]</scope>
    <source>
        <strain evidence="9 10">T-3040</strain>
    </source>
</reference>
<feature type="transmembrane region" description="Helical" evidence="7">
    <location>
        <begin position="7"/>
        <end position="28"/>
    </location>
</feature>
<evidence type="ECO:0000259" key="8">
    <source>
        <dbReference type="PROSITE" id="PS50928"/>
    </source>
</evidence>
<evidence type="ECO:0000256" key="1">
    <source>
        <dbReference type="ARBA" id="ARBA00004651"/>
    </source>
</evidence>
<organism evidence="9 10">
    <name type="scientific">Paenibacillus agaridevorans</name>
    <dbReference type="NCBI Taxonomy" id="171404"/>
    <lineage>
        <taxon>Bacteria</taxon>
        <taxon>Bacillati</taxon>
        <taxon>Bacillota</taxon>
        <taxon>Bacilli</taxon>
        <taxon>Bacillales</taxon>
        <taxon>Paenibacillaceae</taxon>
        <taxon>Paenibacillus</taxon>
    </lineage>
</organism>
<keyword evidence="5 7" id="KW-1133">Transmembrane helix</keyword>
<comment type="subcellular location">
    <subcellularLocation>
        <location evidence="1 7">Cell membrane</location>
        <topology evidence="1 7">Multi-pass membrane protein</topology>
    </subcellularLocation>
</comment>
<dbReference type="Gene3D" id="1.10.3720.10">
    <property type="entry name" value="MetI-like"/>
    <property type="match status" value="1"/>
</dbReference>
<evidence type="ECO:0000256" key="7">
    <source>
        <dbReference type="RuleBase" id="RU363032"/>
    </source>
</evidence>
<name>A0A2R5EQJ3_9BACL</name>
<evidence type="ECO:0000256" key="2">
    <source>
        <dbReference type="ARBA" id="ARBA00022448"/>
    </source>
</evidence>
<dbReference type="CDD" id="cd06261">
    <property type="entry name" value="TM_PBP2"/>
    <property type="match status" value="1"/>
</dbReference>
<dbReference type="AlphaFoldDB" id="A0A2R5EQJ3"/>
<dbReference type="EMBL" id="BDQX01000085">
    <property type="protein sequence ID" value="GBG07278.1"/>
    <property type="molecule type" value="Genomic_DNA"/>
</dbReference>
<accession>A0A2R5EQJ3</accession>
<dbReference type="GO" id="GO:0005886">
    <property type="term" value="C:plasma membrane"/>
    <property type="evidence" value="ECO:0007669"/>
    <property type="project" value="UniProtKB-SubCell"/>
</dbReference>
<feature type="transmembrane region" description="Helical" evidence="7">
    <location>
        <begin position="71"/>
        <end position="94"/>
    </location>
</feature>
<dbReference type="SUPFAM" id="SSF161098">
    <property type="entry name" value="MetI-like"/>
    <property type="match status" value="1"/>
</dbReference>
<gene>
    <name evidence="9" type="ORF">PAT3040_01826</name>
</gene>
<feature type="transmembrane region" description="Helical" evidence="7">
    <location>
        <begin position="259"/>
        <end position="276"/>
    </location>
</feature>
<dbReference type="PANTHER" id="PTHR43744:SF9">
    <property type="entry name" value="POLYGALACTURONAN_RHAMNOGALACTURONAN TRANSPORT SYSTEM PERMEASE PROTEIN YTCP"/>
    <property type="match status" value="1"/>
</dbReference>
<evidence type="ECO:0000256" key="3">
    <source>
        <dbReference type="ARBA" id="ARBA00022475"/>
    </source>
</evidence>
<protein>
    <recommendedName>
        <fullName evidence="8">ABC transmembrane type-1 domain-containing protein</fullName>
    </recommendedName>
</protein>
<keyword evidence="4 7" id="KW-0812">Transmembrane</keyword>
<dbReference type="InterPro" id="IPR000515">
    <property type="entry name" value="MetI-like"/>
</dbReference>
<dbReference type="InterPro" id="IPR035906">
    <property type="entry name" value="MetI-like_sf"/>
</dbReference>
<dbReference type="Pfam" id="PF00528">
    <property type="entry name" value="BPD_transp_1"/>
    <property type="match status" value="1"/>
</dbReference>
<keyword evidence="3" id="KW-1003">Cell membrane</keyword>
<feature type="transmembrane region" description="Helical" evidence="7">
    <location>
        <begin position="106"/>
        <end position="126"/>
    </location>
</feature>
<comment type="caution">
    <text evidence="9">The sequence shown here is derived from an EMBL/GenBank/DDBJ whole genome shotgun (WGS) entry which is preliminary data.</text>
</comment>
<comment type="similarity">
    <text evidence="7">Belongs to the binding-protein-dependent transport system permease family.</text>
</comment>
<dbReference type="GO" id="GO:0055085">
    <property type="term" value="P:transmembrane transport"/>
    <property type="evidence" value="ECO:0007669"/>
    <property type="project" value="InterPro"/>
</dbReference>
<evidence type="ECO:0000256" key="6">
    <source>
        <dbReference type="ARBA" id="ARBA00023136"/>
    </source>
</evidence>
<keyword evidence="6 7" id="KW-0472">Membrane</keyword>
<evidence type="ECO:0000313" key="10">
    <source>
        <dbReference type="Proteomes" id="UP000245202"/>
    </source>
</evidence>
<feature type="domain" description="ABC transmembrane type-1" evidence="8">
    <location>
        <begin position="71"/>
        <end position="274"/>
    </location>
</feature>
<feature type="transmembrane region" description="Helical" evidence="7">
    <location>
        <begin position="179"/>
        <end position="201"/>
    </location>
</feature>
<keyword evidence="10" id="KW-1185">Reference proteome</keyword>
<dbReference type="PROSITE" id="PS50928">
    <property type="entry name" value="ABC_TM1"/>
    <property type="match status" value="1"/>
</dbReference>
<proteinExistence type="inferred from homology"/>
<keyword evidence="2 7" id="KW-0813">Transport</keyword>
<dbReference type="Proteomes" id="UP000245202">
    <property type="component" value="Unassembled WGS sequence"/>
</dbReference>
<evidence type="ECO:0000256" key="5">
    <source>
        <dbReference type="ARBA" id="ARBA00022989"/>
    </source>
</evidence>
<dbReference type="RefSeq" id="WP_087571833.1">
    <property type="nucleotide sequence ID" value="NZ_BDQX01000085.1"/>
</dbReference>
<evidence type="ECO:0000256" key="4">
    <source>
        <dbReference type="ARBA" id="ARBA00022692"/>
    </source>
</evidence>
<dbReference type="PANTHER" id="PTHR43744">
    <property type="entry name" value="ABC TRANSPORTER PERMEASE PROTEIN MG189-RELATED-RELATED"/>
    <property type="match status" value="1"/>
</dbReference>
<evidence type="ECO:0000313" key="9">
    <source>
        <dbReference type="EMBL" id="GBG07278.1"/>
    </source>
</evidence>
<sequence length="291" mass="32266">MKRRFSVIDVSITLFLGLGAVLALFPFYQTLMLSFSTISDFGGGKVFLLPKQFDLSSYKYLFMEGKVTRGLFISVIVTVLGTAVSLIVTTTGAYALSKKTLPGRNFVFNAIIVTMFFSGGLIPTYLLLQKLHMQNNLLVMILPVAVNAFNLILMKNFFNGISPELEESAKMDGANDILILMRIVVPVSLPIIFTMMLFYAVERWNEWWLPMLFLNDSKLYPLQLVLRNAIANVNQILNNTAGAQLAAGIKNIYGDSVKSAMIIISAVPIIVVYPFIQKYFASGIMIGSIKG</sequence>